<organism evidence="3 4">
    <name type="scientific">Candidatus Woesebacteria bacterium RIFCSPHIGHO2_01_FULL_38_9b</name>
    <dbReference type="NCBI Taxonomy" id="1802493"/>
    <lineage>
        <taxon>Bacteria</taxon>
        <taxon>Candidatus Woeseibacteriota</taxon>
    </lineage>
</organism>
<evidence type="ECO:0000313" key="4">
    <source>
        <dbReference type="Proteomes" id="UP000178750"/>
    </source>
</evidence>
<gene>
    <name evidence="3" type="ORF">A2863_04630</name>
</gene>
<evidence type="ECO:0000256" key="1">
    <source>
        <dbReference type="SAM" id="Coils"/>
    </source>
</evidence>
<comment type="caution">
    <text evidence="3">The sequence shown here is derived from an EMBL/GenBank/DDBJ whole genome shotgun (WGS) entry which is preliminary data.</text>
</comment>
<evidence type="ECO:0000256" key="2">
    <source>
        <dbReference type="SAM" id="Phobius"/>
    </source>
</evidence>
<reference evidence="3 4" key="1">
    <citation type="journal article" date="2016" name="Nat. Commun.">
        <title>Thousands of microbial genomes shed light on interconnected biogeochemical processes in an aquifer system.</title>
        <authorList>
            <person name="Anantharaman K."/>
            <person name="Brown C.T."/>
            <person name="Hug L.A."/>
            <person name="Sharon I."/>
            <person name="Castelle C.J."/>
            <person name="Probst A.J."/>
            <person name="Thomas B.C."/>
            <person name="Singh A."/>
            <person name="Wilkins M.J."/>
            <person name="Karaoz U."/>
            <person name="Brodie E.L."/>
            <person name="Williams K.H."/>
            <person name="Hubbard S.S."/>
            <person name="Banfield J.F."/>
        </authorList>
    </citation>
    <scope>NUCLEOTIDE SEQUENCE [LARGE SCALE GENOMIC DNA]</scope>
</reference>
<feature type="coiled-coil region" evidence="1">
    <location>
        <begin position="233"/>
        <end position="294"/>
    </location>
</feature>
<evidence type="ECO:0000313" key="3">
    <source>
        <dbReference type="EMBL" id="OGM20589.1"/>
    </source>
</evidence>
<name>A0A1F7Y0W9_9BACT</name>
<keyword evidence="2" id="KW-0472">Membrane</keyword>
<sequence>MSTKALKYLKKESRFIFAILLKIVAFFIFITGLYYLVYLLPLINSAKVLSSAKNAAQEAYFILSANRVSFTQLAKLDPVSPLYTDQKDSAFARVVETQEKSASLKEVKINTFLTRRNTKSFINNEFIKTYPELIKSTKAILEKQKQNLDEYKSLDGILGNIYLYNPETDLKSDDFSADREKLAERAAAAAEGLGKISDNLDSSQLATSKLIGKINYSITLLNAISVSLNKNQIDSAQKQISAFIKDYSEVKKEAAYLQTSTLTSNESVKILLTQTQLLQKYEELIAKIEEEQRNLKI</sequence>
<accession>A0A1F7Y0W9</accession>
<protein>
    <submittedName>
        <fullName evidence="3">Uncharacterized protein</fullName>
    </submittedName>
</protein>
<dbReference type="Proteomes" id="UP000178750">
    <property type="component" value="Unassembled WGS sequence"/>
</dbReference>
<feature type="transmembrane region" description="Helical" evidence="2">
    <location>
        <begin position="15"/>
        <end position="37"/>
    </location>
</feature>
<proteinExistence type="predicted"/>
<keyword evidence="2" id="KW-0812">Transmembrane</keyword>
<dbReference type="AlphaFoldDB" id="A0A1F7Y0W9"/>
<dbReference type="EMBL" id="MGGF01000059">
    <property type="protein sequence ID" value="OGM20589.1"/>
    <property type="molecule type" value="Genomic_DNA"/>
</dbReference>
<keyword evidence="2" id="KW-1133">Transmembrane helix</keyword>
<keyword evidence="1" id="KW-0175">Coiled coil</keyword>